<evidence type="ECO:0000256" key="1">
    <source>
        <dbReference type="ARBA" id="ARBA00022448"/>
    </source>
</evidence>
<evidence type="ECO:0000256" key="5">
    <source>
        <dbReference type="ARBA" id="ARBA00037066"/>
    </source>
</evidence>
<dbReference type="InterPro" id="IPR017871">
    <property type="entry name" value="ABC_transporter-like_CS"/>
</dbReference>
<organism evidence="7 8">
    <name type="scientific">Terrimicrobium sacchariphilum</name>
    <dbReference type="NCBI Taxonomy" id="690879"/>
    <lineage>
        <taxon>Bacteria</taxon>
        <taxon>Pseudomonadati</taxon>
        <taxon>Verrucomicrobiota</taxon>
        <taxon>Terrimicrobiia</taxon>
        <taxon>Terrimicrobiales</taxon>
        <taxon>Terrimicrobiaceae</taxon>
        <taxon>Terrimicrobium</taxon>
    </lineage>
</organism>
<evidence type="ECO:0000313" key="7">
    <source>
        <dbReference type="EMBL" id="GAT33975.1"/>
    </source>
</evidence>
<dbReference type="RefSeq" id="WP_075079652.1">
    <property type="nucleotide sequence ID" value="NZ_BDCO01000002.1"/>
</dbReference>
<dbReference type="OrthoDB" id="9799337at2"/>
<proteinExistence type="predicted"/>
<keyword evidence="4" id="KW-1278">Translocase</keyword>
<evidence type="ECO:0000256" key="2">
    <source>
        <dbReference type="ARBA" id="ARBA00022741"/>
    </source>
</evidence>
<dbReference type="GO" id="GO:0005524">
    <property type="term" value="F:ATP binding"/>
    <property type="evidence" value="ECO:0007669"/>
    <property type="project" value="UniProtKB-KW"/>
</dbReference>
<dbReference type="SMART" id="SM00382">
    <property type="entry name" value="AAA"/>
    <property type="match status" value="1"/>
</dbReference>
<evidence type="ECO:0000256" key="3">
    <source>
        <dbReference type="ARBA" id="ARBA00022840"/>
    </source>
</evidence>
<dbReference type="Proteomes" id="UP000076023">
    <property type="component" value="Unassembled WGS sequence"/>
</dbReference>
<gene>
    <name evidence="7" type="ORF">TSACC_22397</name>
</gene>
<keyword evidence="2" id="KW-0547">Nucleotide-binding</keyword>
<dbReference type="AlphaFoldDB" id="A0A146G8E5"/>
<dbReference type="SUPFAM" id="SSF52540">
    <property type="entry name" value="P-loop containing nucleoside triphosphate hydrolases"/>
    <property type="match status" value="1"/>
</dbReference>
<keyword evidence="8" id="KW-1185">Reference proteome</keyword>
<protein>
    <submittedName>
        <fullName evidence="7">Iron complex transport system ATP-binding protein</fullName>
    </submittedName>
</protein>
<feature type="domain" description="ABC transporter" evidence="6">
    <location>
        <begin position="5"/>
        <end position="241"/>
    </location>
</feature>
<dbReference type="PROSITE" id="PS50893">
    <property type="entry name" value="ABC_TRANSPORTER_2"/>
    <property type="match status" value="1"/>
</dbReference>
<evidence type="ECO:0000259" key="6">
    <source>
        <dbReference type="PROSITE" id="PS50893"/>
    </source>
</evidence>
<dbReference type="PANTHER" id="PTHR42794">
    <property type="entry name" value="HEMIN IMPORT ATP-BINDING PROTEIN HMUV"/>
    <property type="match status" value="1"/>
</dbReference>
<dbReference type="GO" id="GO:0016887">
    <property type="term" value="F:ATP hydrolysis activity"/>
    <property type="evidence" value="ECO:0007669"/>
    <property type="project" value="InterPro"/>
</dbReference>
<keyword evidence="1" id="KW-0813">Transport</keyword>
<dbReference type="FunFam" id="3.40.50.300:FF:000134">
    <property type="entry name" value="Iron-enterobactin ABC transporter ATP-binding protein"/>
    <property type="match status" value="1"/>
</dbReference>
<dbReference type="STRING" id="690879.TSACC_22397"/>
<name>A0A146G8E5_TERSA</name>
<comment type="caution">
    <text evidence="7">The sequence shown here is derived from an EMBL/GenBank/DDBJ whole genome shotgun (WGS) entry which is preliminary data.</text>
</comment>
<keyword evidence="3 7" id="KW-0067">ATP-binding</keyword>
<evidence type="ECO:0000256" key="4">
    <source>
        <dbReference type="ARBA" id="ARBA00022967"/>
    </source>
</evidence>
<dbReference type="EMBL" id="BDCO01000002">
    <property type="protein sequence ID" value="GAT33975.1"/>
    <property type="molecule type" value="Genomic_DNA"/>
</dbReference>
<sequence>MSTPLLARHLRFDFPGRPLLQDISLDLRPGRVTALLGPNGSGKSTLLRLLLGLLEPKAGEVCLNGRNIRTMRRPEVAALIAFVPQQTASAFAYTALEIVLMARESRRSFLAGRRAGDRQIAMAALAQLGATGLADRTFSLLSGGERQLVLLARALAQESPILILDEPATGLDYGNQIRMLDLITELARSLNKAILQTTHAPEHALASADDILLLKEGRILQRGSPHEVLTSEMLAALYDLPVEKFERHQRNASILSEHECFPGLGS</sequence>
<reference evidence="8" key="1">
    <citation type="journal article" date="2017" name="Genome Announc.">
        <title>Draft Genome Sequence of Terrimicrobium sacchariphilum NM-5T, a Facultative Anaerobic Soil Bacterium of the Class Spartobacteria.</title>
        <authorList>
            <person name="Qiu Y.L."/>
            <person name="Tourlousse D.M."/>
            <person name="Matsuura N."/>
            <person name="Ohashi A."/>
            <person name="Sekiguchi Y."/>
        </authorList>
    </citation>
    <scope>NUCLEOTIDE SEQUENCE [LARGE SCALE GENOMIC DNA]</scope>
    <source>
        <strain evidence="8">NM-5</strain>
    </source>
</reference>
<dbReference type="InterPro" id="IPR027417">
    <property type="entry name" value="P-loop_NTPase"/>
</dbReference>
<dbReference type="InParanoid" id="A0A146G8E5"/>
<dbReference type="InterPro" id="IPR003439">
    <property type="entry name" value="ABC_transporter-like_ATP-bd"/>
</dbReference>
<dbReference type="PANTHER" id="PTHR42794:SF1">
    <property type="entry name" value="HEMIN IMPORT ATP-BINDING PROTEIN HMUV"/>
    <property type="match status" value="1"/>
</dbReference>
<dbReference type="InterPro" id="IPR003593">
    <property type="entry name" value="AAA+_ATPase"/>
</dbReference>
<evidence type="ECO:0000313" key="8">
    <source>
        <dbReference type="Proteomes" id="UP000076023"/>
    </source>
</evidence>
<dbReference type="Pfam" id="PF00005">
    <property type="entry name" value="ABC_tran"/>
    <property type="match status" value="1"/>
</dbReference>
<accession>A0A146G8E5</accession>
<dbReference type="PROSITE" id="PS00211">
    <property type="entry name" value="ABC_TRANSPORTER_1"/>
    <property type="match status" value="1"/>
</dbReference>
<dbReference type="Gene3D" id="3.40.50.300">
    <property type="entry name" value="P-loop containing nucleotide triphosphate hydrolases"/>
    <property type="match status" value="1"/>
</dbReference>
<comment type="function">
    <text evidence="5">Part of the ABC transporter complex HmuTUV involved in hemin import. Responsible for energy coupling to the transport system.</text>
</comment>
<dbReference type="CDD" id="cd03214">
    <property type="entry name" value="ABC_Iron-Siderophores_B12_Hemin"/>
    <property type="match status" value="1"/>
</dbReference>